<protein>
    <submittedName>
        <fullName evidence="2">Replication protein</fullName>
    </submittedName>
</protein>
<reference evidence="2" key="1">
    <citation type="journal article" date="2016" name="Int. J. Mol. Sci.">
        <title>Comparative genomics of the extreme acidophile Acidithiobacillus thiooxidans reveals intraspecific divergence and niche adaptation.</title>
        <authorList>
            <person name="Zhang X."/>
            <person name="Feng X."/>
            <person name="Tao J."/>
            <person name="Ma L."/>
            <person name="Xiao Y."/>
            <person name="Liang Y."/>
            <person name="Liu X."/>
            <person name="Yin H."/>
        </authorList>
    </citation>
    <scope>NUCLEOTIDE SEQUENCE [LARGE SCALE GENOMIC DNA]</scope>
    <source>
        <strain evidence="2">DXS-W</strain>
    </source>
</reference>
<evidence type="ECO:0000256" key="1">
    <source>
        <dbReference type="SAM" id="MobiDB-lite"/>
    </source>
</evidence>
<accession>A0A1C2J4P2</accession>
<evidence type="ECO:0000313" key="3">
    <source>
        <dbReference type="Proteomes" id="UP000095008"/>
    </source>
</evidence>
<feature type="region of interest" description="Disordered" evidence="1">
    <location>
        <begin position="149"/>
        <end position="173"/>
    </location>
</feature>
<proteinExistence type="predicted"/>
<dbReference type="AlphaFoldDB" id="A0A1C2J4P2"/>
<organism evidence="2 3">
    <name type="scientific">Acidithiobacillus thiooxidans</name>
    <name type="common">Thiobacillus thiooxidans</name>
    <dbReference type="NCBI Taxonomy" id="930"/>
    <lineage>
        <taxon>Bacteria</taxon>
        <taxon>Pseudomonadati</taxon>
        <taxon>Pseudomonadota</taxon>
        <taxon>Acidithiobacillia</taxon>
        <taxon>Acidithiobacillales</taxon>
        <taxon>Acidithiobacillaceae</taxon>
        <taxon>Acidithiobacillus</taxon>
    </lineage>
</organism>
<evidence type="ECO:0000313" key="2">
    <source>
        <dbReference type="EMBL" id="OCX70974.1"/>
    </source>
</evidence>
<sequence>MELLMDEIGIPAKHKPGQWVQTERKTHEAWARLVMRKPRAAALAHHLVAQMGHQNAVVIPQTLLAKLMGCSVDTVQRAVRDLVAEKWISVVRLGRGKEAAYVVNDRVAWGQPRDQLRMSVFSATVVADFDDQDEALLGHDELRRIPTLYPGEQQLPAGPGEPPPSQTILDGMEPDLPFIDAKASGKTTNLEDGDDQLLLIE</sequence>
<dbReference type="Pfam" id="PF13730">
    <property type="entry name" value="HTH_36"/>
    <property type="match status" value="1"/>
</dbReference>
<dbReference type="EMBL" id="LWRY01000150">
    <property type="protein sequence ID" value="OCX70974.1"/>
    <property type="molecule type" value="Genomic_DNA"/>
</dbReference>
<gene>
    <name evidence="2" type="ORF">A6M23_12880</name>
</gene>
<keyword evidence="3" id="KW-1185">Reference proteome</keyword>
<dbReference type="OrthoDB" id="2934196at2"/>
<dbReference type="Proteomes" id="UP000095008">
    <property type="component" value="Unassembled WGS sequence"/>
</dbReference>
<name>A0A1C2J4P2_ACITH</name>
<comment type="caution">
    <text evidence="2">The sequence shown here is derived from an EMBL/GenBank/DDBJ whole genome shotgun (WGS) entry which is preliminary data.</text>
</comment>